<proteinExistence type="predicted"/>
<protein>
    <submittedName>
        <fullName evidence="1">Uncharacterized protein</fullName>
    </submittedName>
</protein>
<sequence length="17" mass="1976">MVRPSFQLKIMVNKLAT</sequence>
<name>A0A2P2QNM6_RHIMU</name>
<reference evidence="1" key="1">
    <citation type="submission" date="2018-02" db="EMBL/GenBank/DDBJ databases">
        <title>Rhizophora mucronata_Transcriptome.</title>
        <authorList>
            <person name="Meera S.P."/>
            <person name="Sreeshan A."/>
            <person name="Augustine A."/>
        </authorList>
    </citation>
    <scope>NUCLEOTIDE SEQUENCE</scope>
    <source>
        <tissue evidence="1">Leaf</tissue>
    </source>
</reference>
<evidence type="ECO:0000313" key="1">
    <source>
        <dbReference type="EMBL" id="MBX68557.1"/>
    </source>
</evidence>
<organism evidence="1">
    <name type="scientific">Rhizophora mucronata</name>
    <name type="common">Asiatic mangrove</name>
    <dbReference type="NCBI Taxonomy" id="61149"/>
    <lineage>
        <taxon>Eukaryota</taxon>
        <taxon>Viridiplantae</taxon>
        <taxon>Streptophyta</taxon>
        <taxon>Embryophyta</taxon>
        <taxon>Tracheophyta</taxon>
        <taxon>Spermatophyta</taxon>
        <taxon>Magnoliopsida</taxon>
        <taxon>eudicotyledons</taxon>
        <taxon>Gunneridae</taxon>
        <taxon>Pentapetalae</taxon>
        <taxon>rosids</taxon>
        <taxon>fabids</taxon>
        <taxon>Malpighiales</taxon>
        <taxon>Rhizophoraceae</taxon>
        <taxon>Rhizophora</taxon>
    </lineage>
</organism>
<dbReference type="AlphaFoldDB" id="A0A2P2QNM6"/>
<accession>A0A2P2QNM6</accession>
<dbReference type="EMBL" id="GGEC01088073">
    <property type="protein sequence ID" value="MBX68557.1"/>
    <property type="molecule type" value="Transcribed_RNA"/>
</dbReference>